<evidence type="ECO:0008006" key="3">
    <source>
        <dbReference type="Google" id="ProtNLM"/>
    </source>
</evidence>
<organism evidence="1 2">
    <name type="scientific">Hibiscus sabdariffa</name>
    <name type="common">roselle</name>
    <dbReference type="NCBI Taxonomy" id="183260"/>
    <lineage>
        <taxon>Eukaryota</taxon>
        <taxon>Viridiplantae</taxon>
        <taxon>Streptophyta</taxon>
        <taxon>Embryophyta</taxon>
        <taxon>Tracheophyta</taxon>
        <taxon>Spermatophyta</taxon>
        <taxon>Magnoliopsida</taxon>
        <taxon>eudicotyledons</taxon>
        <taxon>Gunneridae</taxon>
        <taxon>Pentapetalae</taxon>
        <taxon>rosids</taxon>
        <taxon>malvids</taxon>
        <taxon>Malvales</taxon>
        <taxon>Malvaceae</taxon>
        <taxon>Malvoideae</taxon>
        <taxon>Hibiscus</taxon>
    </lineage>
</organism>
<dbReference type="EMBL" id="JBBPBN010000035">
    <property type="protein sequence ID" value="KAK9001942.1"/>
    <property type="molecule type" value="Genomic_DNA"/>
</dbReference>
<comment type="caution">
    <text evidence="1">The sequence shown here is derived from an EMBL/GenBank/DDBJ whole genome shotgun (WGS) entry which is preliminary data.</text>
</comment>
<accession>A0ABR2QN50</accession>
<proteinExistence type="predicted"/>
<evidence type="ECO:0000313" key="2">
    <source>
        <dbReference type="Proteomes" id="UP001396334"/>
    </source>
</evidence>
<evidence type="ECO:0000313" key="1">
    <source>
        <dbReference type="EMBL" id="KAK9001942.1"/>
    </source>
</evidence>
<gene>
    <name evidence="1" type="ORF">V6N11_024637</name>
</gene>
<keyword evidence="2" id="KW-1185">Reference proteome</keyword>
<dbReference type="Proteomes" id="UP001396334">
    <property type="component" value="Unassembled WGS sequence"/>
</dbReference>
<sequence>MAWESLVFALCMQRAGSSVVQSAFGKFPMQKHALVGLLPARVGDFHAYGASPCTHCLLLVDLLPEMLKNLHRFQLQYSRKALYGPKRIPPSVDDDTCQPWGICRDIKTLRKQQVRGQCAFAFGALCFLQTPRLTF</sequence>
<reference evidence="1 2" key="1">
    <citation type="journal article" date="2024" name="G3 (Bethesda)">
        <title>Genome assembly of Hibiscus sabdariffa L. provides insights into metabolisms of medicinal natural products.</title>
        <authorList>
            <person name="Kim T."/>
        </authorList>
    </citation>
    <scope>NUCLEOTIDE SEQUENCE [LARGE SCALE GENOMIC DNA]</scope>
    <source>
        <strain evidence="1">TK-2024</strain>
        <tissue evidence="1">Old leaves</tissue>
    </source>
</reference>
<protein>
    <recommendedName>
        <fullName evidence="3">Secreted protein</fullName>
    </recommendedName>
</protein>
<name>A0ABR2QN50_9ROSI</name>